<feature type="domain" description="Enoyl reductase (ER)" evidence="10">
    <location>
        <begin position="13"/>
        <end position="370"/>
    </location>
</feature>
<evidence type="ECO:0000259" key="10">
    <source>
        <dbReference type="SMART" id="SM00829"/>
    </source>
</evidence>
<dbReference type="AlphaFoldDB" id="A0A7K3LP82"/>
<comment type="similarity">
    <text evidence="2">Belongs to the zinc-containing alcohol dehydrogenase family.</text>
</comment>
<dbReference type="SMART" id="SM00829">
    <property type="entry name" value="PKS_ER"/>
    <property type="match status" value="1"/>
</dbReference>
<dbReference type="SUPFAM" id="SSF50129">
    <property type="entry name" value="GroES-like"/>
    <property type="match status" value="2"/>
</dbReference>
<feature type="compositionally biased region" description="Basic and acidic residues" evidence="9">
    <location>
        <begin position="398"/>
        <end position="410"/>
    </location>
</feature>
<dbReference type="Gene3D" id="3.40.50.720">
    <property type="entry name" value="NAD(P)-binding Rossmann-like Domain"/>
    <property type="match status" value="1"/>
</dbReference>
<dbReference type="SUPFAM" id="SSF51735">
    <property type="entry name" value="NAD(P)-binding Rossmann-fold domains"/>
    <property type="match status" value="1"/>
</dbReference>
<dbReference type="GO" id="GO:0004022">
    <property type="term" value="F:alcohol dehydrogenase (NAD+) activity"/>
    <property type="evidence" value="ECO:0007669"/>
    <property type="project" value="UniProtKB-EC"/>
</dbReference>
<comment type="catalytic activity">
    <reaction evidence="7">
        <text>a secondary alcohol + NAD(+) = a ketone + NADH + H(+)</text>
        <dbReference type="Rhea" id="RHEA:10740"/>
        <dbReference type="ChEBI" id="CHEBI:15378"/>
        <dbReference type="ChEBI" id="CHEBI:17087"/>
        <dbReference type="ChEBI" id="CHEBI:35681"/>
        <dbReference type="ChEBI" id="CHEBI:57540"/>
        <dbReference type="ChEBI" id="CHEBI:57945"/>
        <dbReference type="EC" id="1.1.1.1"/>
    </reaction>
</comment>
<feature type="compositionally biased region" description="Basic residues" evidence="9">
    <location>
        <begin position="411"/>
        <end position="424"/>
    </location>
</feature>
<evidence type="ECO:0000256" key="2">
    <source>
        <dbReference type="ARBA" id="ARBA00008072"/>
    </source>
</evidence>
<evidence type="ECO:0000256" key="7">
    <source>
        <dbReference type="ARBA" id="ARBA00049164"/>
    </source>
</evidence>
<dbReference type="InterPro" id="IPR011032">
    <property type="entry name" value="GroES-like_sf"/>
</dbReference>
<accession>A0A7K3LP82</accession>
<evidence type="ECO:0000313" key="12">
    <source>
        <dbReference type="Proteomes" id="UP000466307"/>
    </source>
</evidence>
<evidence type="ECO:0000256" key="3">
    <source>
        <dbReference type="ARBA" id="ARBA00013190"/>
    </source>
</evidence>
<dbReference type="NCBIfam" id="TIGR03989">
    <property type="entry name" value="Rxyl_3153"/>
    <property type="match status" value="1"/>
</dbReference>
<keyword evidence="4" id="KW-0479">Metal-binding</keyword>
<dbReference type="GO" id="GO:0005829">
    <property type="term" value="C:cytosol"/>
    <property type="evidence" value="ECO:0007669"/>
    <property type="project" value="TreeGrafter"/>
</dbReference>
<name>A0A7K3LP82_9ACTN</name>
<dbReference type="CDD" id="cd08279">
    <property type="entry name" value="Zn_ADH_class_III"/>
    <property type="match status" value="1"/>
</dbReference>
<evidence type="ECO:0000256" key="1">
    <source>
        <dbReference type="ARBA" id="ARBA00001947"/>
    </source>
</evidence>
<comment type="cofactor">
    <cofactor evidence="1">
        <name>Zn(2+)</name>
        <dbReference type="ChEBI" id="CHEBI:29105"/>
    </cofactor>
</comment>
<dbReference type="InterPro" id="IPR013149">
    <property type="entry name" value="ADH-like_C"/>
</dbReference>
<dbReference type="Gene3D" id="3.90.180.10">
    <property type="entry name" value="Medium-chain alcohol dehydrogenases, catalytic domain"/>
    <property type="match status" value="1"/>
</dbReference>
<dbReference type="InterPro" id="IPR013154">
    <property type="entry name" value="ADH-like_N"/>
</dbReference>
<evidence type="ECO:0000256" key="9">
    <source>
        <dbReference type="SAM" id="MobiDB-lite"/>
    </source>
</evidence>
<evidence type="ECO:0000256" key="8">
    <source>
        <dbReference type="ARBA" id="ARBA00049243"/>
    </source>
</evidence>
<organism evidence="11 12">
    <name type="scientific">Gordonia desulfuricans</name>
    <dbReference type="NCBI Taxonomy" id="89051"/>
    <lineage>
        <taxon>Bacteria</taxon>
        <taxon>Bacillati</taxon>
        <taxon>Actinomycetota</taxon>
        <taxon>Actinomycetes</taxon>
        <taxon>Mycobacteriales</taxon>
        <taxon>Gordoniaceae</taxon>
        <taxon>Gordonia</taxon>
    </lineage>
</organism>
<keyword evidence="11" id="KW-0560">Oxidoreductase</keyword>
<proteinExistence type="inferred from homology"/>
<dbReference type="GO" id="GO:0008270">
    <property type="term" value="F:zinc ion binding"/>
    <property type="evidence" value="ECO:0007669"/>
    <property type="project" value="TreeGrafter"/>
</dbReference>
<evidence type="ECO:0000256" key="5">
    <source>
        <dbReference type="ARBA" id="ARBA00022833"/>
    </source>
</evidence>
<dbReference type="InterPro" id="IPR023921">
    <property type="entry name" value="ADH_Zn_actinomycetes"/>
</dbReference>
<dbReference type="Pfam" id="PF08240">
    <property type="entry name" value="ADH_N"/>
    <property type="match status" value="1"/>
</dbReference>
<dbReference type="GO" id="GO:0046294">
    <property type="term" value="P:formaldehyde catabolic process"/>
    <property type="evidence" value="ECO:0007669"/>
    <property type="project" value="TreeGrafter"/>
</dbReference>
<feature type="region of interest" description="Disordered" evidence="9">
    <location>
        <begin position="373"/>
        <end position="424"/>
    </location>
</feature>
<comment type="caution">
    <text evidence="11">The sequence shown here is derived from an EMBL/GenBank/DDBJ whole genome shotgun (WGS) entry which is preliminary data.</text>
</comment>
<dbReference type="InterPro" id="IPR020843">
    <property type="entry name" value="ER"/>
</dbReference>
<dbReference type="PANTHER" id="PTHR43880">
    <property type="entry name" value="ALCOHOL DEHYDROGENASE"/>
    <property type="match status" value="1"/>
</dbReference>
<evidence type="ECO:0000313" key="11">
    <source>
        <dbReference type="EMBL" id="NDK90060.1"/>
    </source>
</evidence>
<evidence type="ECO:0000256" key="4">
    <source>
        <dbReference type="ARBA" id="ARBA00022723"/>
    </source>
</evidence>
<dbReference type="RefSeq" id="WP_083534124.1">
    <property type="nucleotide sequence ID" value="NZ_JAADZU010000029.1"/>
</dbReference>
<comment type="catalytic activity">
    <reaction evidence="8">
        <text>a primary alcohol + NAD(+) = an aldehyde + NADH + H(+)</text>
        <dbReference type="Rhea" id="RHEA:10736"/>
        <dbReference type="ChEBI" id="CHEBI:15378"/>
        <dbReference type="ChEBI" id="CHEBI:15734"/>
        <dbReference type="ChEBI" id="CHEBI:17478"/>
        <dbReference type="ChEBI" id="CHEBI:57540"/>
        <dbReference type="ChEBI" id="CHEBI:57945"/>
        <dbReference type="EC" id="1.1.1.1"/>
    </reaction>
</comment>
<dbReference type="Pfam" id="PF00107">
    <property type="entry name" value="ADH_zinc_N"/>
    <property type="match status" value="1"/>
</dbReference>
<dbReference type="PANTHER" id="PTHR43880:SF12">
    <property type="entry name" value="ALCOHOL DEHYDROGENASE CLASS-3"/>
    <property type="match status" value="1"/>
</dbReference>
<dbReference type="EMBL" id="JAADZU010000029">
    <property type="protein sequence ID" value="NDK90060.1"/>
    <property type="molecule type" value="Genomic_DNA"/>
</dbReference>
<dbReference type="Proteomes" id="UP000466307">
    <property type="component" value="Unassembled WGS sequence"/>
</dbReference>
<protein>
    <recommendedName>
        <fullName evidence="3">alcohol dehydrogenase</fullName>
        <ecNumber evidence="3">1.1.1.1</ecNumber>
    </recommendedName>
</protein>
<dbReference type="EC" id="1.1.1.1" evidence="3"/>
<keyword evidence="6" id="KW-0520">NAD</keyword>
<gene>
    <name evidence="11" type="ORF">GYA93_10770</name>
</gene>
<reference evidence="11 12" key="1">
    <citation type="submission" date="2020-01" db="EMBL/GenBank/DDBJ databases">
        <title>Investigation of new actinobacteria for the biodesulphurisation of diesel fuel.</title>
        <authorList>
            <person name="Athi Narayanan S.M."/>
        </authorList>
    </citation>
    <scope>NUCLEOTIDE SEQUENCE [LARGE SCALE GENOMIC DNA]</scope>
    <source>
        <strain evidence="11 12">213E</strain>
    </source>
</reference>
<dbReference type="InterPro" id="IPR036291">
    <property type="entry name" value="NAD(P)-bd_dom_sf"/>
</dbReference>
<keyword evidence="5" id="KW-0862">Zinc</keyword>
<sequence>MRTKAALLREAPGTWSVEEVELDEPKTGEVLVEMVATGLCHSDDHVSHGDISAAHLPTIGGREGAGIVRKLGPGVTDFEVGDHVLTSFIPSCGKCRWCASGMQNLCDNGALIMIGHQLDGTFRIHSDDGLDVATMGLLGTFPEWQVYDQLSLIKIAKDVPLEIACLVACGVQTGFGSATTADNVQRGDVVLVAGVGGVGMNAVQGARESGAAHVIAIDPVADKQKWALDFGADESFGSFADSAERVAHLTNGQGADVVILTAGLVTNELVGEGLAATRKAGTLVVTGISPENEAGPIPGFNANNLAMMQKRIQGALYGMKSPREAMPMLLDMYRAGKLKLDELVTKTYSLDQINDAYDDMRAGRNIRGVIHSADPATRSGHDDGADPAGSAPSSCVTRLDRGATGRDSRPHPRAPGRRRSRRSA</sequence>
<evidence type="ECO:0000256" key="6">
    <source>
        <dbReference type="ARBA" id="ARBA00023027"/>
    </source>
</evidence>
<dbReference type="GO" id="GO:0051903">
    <property type="term" value="F:S-(hydroxymethyl)glutathione dehydrogenase [NAD(P)+] activity"/>
    <property type="evidence" value="ECO:0007669"/>
    <property type="project" value="TreeGrafter"/>
</dbReference>
<keyword evidence="12" id="KW-1185">Reference proteome</keyword>